<feature type="transmembrane region" description="Helical" evidence="6">
    <location>
        <begin position="392"/>
        <end position="415"/>
    </location>
</feature>
<feature type="domain" description="Cytochrome oxidase subunit I profile" evidence="7">
    <location>
        <begin position="57"/>
        <end position="545"/>
    </location>
</feature>
<dbReference type="Gene3D" id="1.20.210.10">
    <property type="entry name" value="Cytochrome c oxidase-like, subunit I domain"/>
    <property type="match status" value="1"/>
</dbReference>
<keyword evidence="9" id="KW-1185">Reference proteome</keyword>
<keyword evidence="5" id="KW-0349">Heme</keyword>
<dbReference type="PROSITE" id="PS50855">
    <property type="entry name" value="COX1"/>
    <property type="match status" value="1"/>
</dbReference>
<evidence type="ECO:0000256" key="2">
    <source>
        <dbReference type="ARBA" id="ARBA00022692"/>
    </source>
</evidence>
<feature type="transmembrane region" description="Helical" evidence="6">
    <location>
        <begin position="66"/>
        <end position="88"/>
    </location>
</feature>
<dbReference type="AlphaFoldDB" id="A0ABD5Z468"/>
<feature type="transmembrane region" description="Helical" evidence="6">
    <location>
        <begin position="300"/>
        <end position="316"/>
    </location>
</feature>
<proteinExistence type="inferred from homology"/>
<organism evidence="8 9">
    <name type="scientific">Halospeciosus flavus</name>
    <dbReference type="NCBI Taxonomy" id="3032283"/>
    <lineage>
        <taxon>Archaea</taxon>
        <taxon>Methanobacteriati</taxon>
        <taxon>Methanobacteriota</taxon>
        <taxon>Stenosarchaea group</taxon>
        <taxon>Halobacteria</taxon>
        <taxon>Halobacteriales</taxon>
        <taxon>Halobacteriaceae</taxon>
        <taxon>Halospeciosus</taxon>
    </lineage>
</organism>
<keyword evidence="5" id="KW-0249">Electron transport</keyword>
<comment type="similarity">
    <text evidence="5">Belongs to the heme-copper respiratory oxidase family.</text>
</comment>
<dbReference type="InterPro" id="IPR036927">
    <property type="entry name" value="Cyt_c_oxase-like_su1_sf"/>
</dbReference>
<dbReference type="InterPro" id="IPR023616">
    <property type="entry name" value="Cyt_c_oxase-like_su1_dom"/>
</dbReference>
<dbReference type="PRINTS" id="PR01165">
    <property type="entry name" value="CYCOXIDASEI"/>
</dbReference>
<feature type="transmembrane region" description="Helical" evidence="6">
    <location>
        <begin position="203"/>
        <end position="226"/>
    </location>
</feature>
<gene>
    <name evidence="8" type="ORF">ACFQJ9_11260</name>
</gene>
<evidence type="ECO:0000256" key="5">
    <source>
        <dbReference type="RuleBase" id="RU000370"/>
    </source>
</evidence>
<evidence type="ECO:0000256" key="3">
    <source>
        <dbReference type="ARBA" id="ARBA00022989"/>
    </source>
</evidence>
<dbReference type="InterPro" id="IPR000883">
    <property type="entry name" value="Cyt_C_Oxase_1"/>
</dbReference>
<comment type="subcellular location">
    <subcellularLocation>
        <location evidence="1">Membrane</location>
        <topology evidence="1">Multi-pass membrane protein</topology>
    </subcellularLocation>
</comment>
<keyword evidence="5" id="KW-0679">Respiratory chain</keyword>
<dbReference type="Pfam" id="PF00115">
    <property type="entry name" value="COX1"/>
    <property type="match status" value="1"/>
</dbReference>
<dbReference type="InterPro" id="IPR023615">
    <property type="entry name" value="Cyt_c_Oxase_su1_BS"/>
</dbReference>
<feature type="transmembrane region" description="Helical" evidence="6">
    <location>
        <begin position="361"/>
        <end position="380"/>
    </location>
</feature>
<feature type="transmembrane region" description="Helical" evidence="6">
    <location>
        <begin position="153"/>
        <end position="172"/>
    </location>
</feature>
<feature type="transmembrane region" description="Helical" evidence="6">
    <location>
        <begin position="328"/>
        <end position="349"/>
    </location>
</feature>
<keyword evidence="5" id="KW-0479">Metal-binding</keyword>
<dbReference type="EMBL" id="JBHTAR010000011">
    <property type="protein sequence ID" value="MFC7199977.1"/>
    <property type="molecule type" value="Genomic_DNA"/>
</dbReference>
<evidence type="ECO:0000313" key="8">
    <source>
        <dbReference type="EMBL" id="MFC7199977.1"/>
    </source>
</evidence>
<feature type="transmembrane region" description="Helical" evidence="6">
    <location>
        <begin position="465"/>
        <end position="486"/>
    </location>
</feature>
<feature type="transmembrane region" description="Helical" evidence="6">
    <location>
        <begin position="118"/>
        <end position="141"/>
    </location>
</feature>
<feature type="transmembrane region" description="Helical" evidence="6">
    <location>
        <begin position="6"/>
        <end position="24"/>
    </location>
</feature>
<dbReference type="GO" id="GO:0016020">
    <property type="term" value="C:membrane"/>
    <property type="evidence" value="ECO:0007669"/>
    <property type="project" value="UniProtKB-SubCell"/>
</dbReference>
<dbReference type="PROSITE" id="PS00077">
    <property type="entry name" value="COX1_CUB"/>
    <property type="match status" value="1"/>
</dbReference>
<evidence type="ECO:0000256" key="1">
    <source>
        <dbReference type="ARBA" id="ARBA00004141"/>
    </source>
</evidence>
<dbReference type="PANTHER" id="PTHR10422">
    <property type="entry name" value="CYTOCHROME C OXIDASE SUBUNIT 1"/>
    <property type="match status" value="1"/>
</dbReference>
<evidence type="ECO:0000313" key="9">
    <source>
        <dbReference type="Proteomes" id="UP001596447"/>
    </source>
</evidence>
<name>A0ABD5Z468_9EURY</name>
<dbReference type="SUPFAM" id="SSF81442">
    <property type="entry name" value="Cytochrome c oxidase subunit I-like"/>
    <property type="match status" value="1"/>
</dbReference>
<keyword evidence="5" id="KW-0408">Iron</keyword>
<comment type="caution">
    <text evidence="8">The sequence shown here is derived from an EMBL/GenBank/DDBJ whole genome shotgun (WGS) entry which is preliminary data.</text>
</comment>
<keyword evidence="4 6" id="KW-0472">Membrane</keyword>
<feature type="transmembrane region" description="Helical" evidence="6">
    <location>
        <begin position="435"/>
        <end position="453"/>
    </location>
</feature>
<keyword evidence="2 5" id="KW-0812">Transmembrane</keyword>
<reference evidence="8 9" key="1">
    <citation type="journal article" date="2019" name="Int. J. Syst. Evol. Microbiol.">
        <title>The Global Catalogue of Microorganisms (GCM) 10K type strain sequencing project: providing services to taxonomists for standard genome sequencing and annotation.</title>
        <authorList>
            <consortium name="The Broad Institute Genomics Platform"/>
            <consortium name="The Broad Institute Genome Sequencing Center for Infectious Disease"/>
            <person name="Wu L."/>
            <person name="Ma J."/>
        </authorList>
    </citation>
    <scope>NUCLEOTIDE SEQUENCE [LARGE SCALE GENOMIC DNA]</scope>
    <source>
        <strain evidence="8 9">XZGYJ-43</strain>
    </source>
</reference>
<dbReference type="RefSeq" id="WP_279529898.1">
    <property type="nucleotide sequence ID" value="NZ_CP122312.1"/>
</dbReference>
<keyword evidence="5" id="KW-0813">Transport</keyword>
<protein>
    <submittedName>
        <fullName evidence="8">Cbb3-type cytochrome c oxidase subunit I</fullName>
    </submittedName>
</protein>
<accession>A0ABD5Z468</accession>
<dbReference type="Proteomes" id="UP001596447">
    <property type="component" value="Unassembled WGS sequence"/>
</dbReference>
<feature type="transmembrane region" description="Helical" evidence="6">
    <location>
        <begin position="506"/>
        <end position="526"/>
    </location>
</feature>
<evidence type="ECO:0000256" key="4">
    <source>
        <dbReference type="ARBA" id="ARBA00023136"/>
    </source>
</evidence>
<evidence type="ECO:0000256" key="6">
    <source>
        <dbReference type="SAM" id="Phobius"/>
    </source>
</evidence>
<evidence type="ECO:0000259" key="7">
    <source>
        <dbReference type="PROSITE" id="PS50855"/>
    </source>
</evidence>
<feature type="transmembrane region" description="Helical" evidence="6">
    <location>
        <begin position="246"/>
        <end position="269"/>
    </location>
</feature>
<sequence length="577" mass="64166">MAEPQIVLTVLMGVLLVIVAGWLTRLEDWRSYTPLGTGGGYGEATGHEEKPGGLTRWLTTVDHKDIGILYAVYGTLAFAWGGLAALLIRLELISPSMDVLSSIGGATFYNALMTTHGITMLFLFAAPMIAAFANFAVPLLIDADDMAFPRINAIAFWILPFATVLIWAGFFTKPFLEGVGPAAISWTMYTPLSVVAENPGVDVFLLGFHLSGISTTMAGINFIATIVAERGDDVSWANLDIFSWTILTQGALILFAFPLLGAAVIMLLLDRNFGTVFFAPEGGGAMLWQHLFWFFGHPEVYILVLPPMGLVSLILPKFAGRKLFGFKFIVYSTLAIGVLSFGVWAHHMFTTGLDPRLRGSFMAVSLAIAIPSAVKVFNWITTMWNGKLRMTAPMLFMIGFVQNFILGGVTGVFLAAVPFDLVMQDTYYVVGHFHFIVYGAIGFALFGASYYFFPMMTGRMYQKRFAHWHFWTALFGSNITFIAMLILGYGGMPRRYATYLPRFTDWHVVATIGALLITISTIFWVWNMVQSWREGPRVEDGDPWNLKEVGQFTYDWQWFEQKQQTMLADGGEDQDDD</sequence>
<dbReference type="PANTHER" id="PTHR10422:SF18">
    <property type="entry name" value="CYTOCHROME C OXIDASE SUBUNIT 1"/>
    <property type="match status" value="1"/>
</dbReference>
<keyword evidence="3 6" id="KW-1133">Transmembrane helix</keyword>